<sequence>MYWMEKVTDNDIFGNQRNRGYSYPYNNRPYNIGASQFDMSQMPTPGQAYQAESNYMPQSMYTTPAAQSFTNQGVMPPMGGYDLPSPYPSDYQSNQLPSPYPSGF</sequence>
<dbReference type="EMBL" id="FPHQ01000242">
    <property type="protein sequence ID" value="SFV77885.1"/>
    <property type="molecule type" value="Genomic_DNA"/>
</dbReference>
<reference evidence="2" key="1">
    <citation type="submission" date="2016-10" db="EMBL/GenBank/DDBJ databases">
        <authorList>
            <person name="de Groot N.N."/>
        </authorList>
    </citation>
    <scope>NUCLEOTIDE SEQUENCE</scope>
</reference>
<organism evidence="2">
    <name type="scientific">hydrothermal vent metagenome</name>
    <dbReference type="NCBI Taxonomy" id="652676"/>
    <lineage>
        <taxon>unclassified sequences</taxon>
        <taxon>metagenomes</taxon>
        <taxon>ecological metagenomes</taxon>
    </lineage>
</organism>
<gene>
    <name evidence="2" type="ORF">MNB_SUP05-10-1074</name>
</gene>
<dbReference type="AlphaFoldDB" id="A0A1W1DB85"/>
<accession>A0A1W1DB85</accession>
<protein>
    <submittedName>
        <fullName evidence="2">Uncharacterized protein</fullName>
    </submittedName>
</protein>
<feature type="region of interest" description="Disordered" evidence="1">
    <location>
        <begin position="77"/>
        <end position="104"/>
    </location>
</feature>
<name>A0A1W1DB85_9ZZZZ</name>
<evidence type="ECO:0000256" key="1">
    <source>
        <dbReference type="SAM" id="MobiDB-lite"/>
    </source>
</evidence>
<evidence type="ECO:0000313" key="2">
    <source>
        <dbReference type="EMBL" id="SFV77885.1"/>
    </source>
</evidence>
<proteinExistence type="predicted"/>